<sequence>MAEQARIAQDDAAHLRLRLDAALFWEGEVSELQHKLALAKEYCEWPLAEVGRLTAILESGEGEAVSEAPVEEDQIDQATQADRSCSTNVFNHTVGDDQEVERLKRELVIAEQRAAQAEQEGRAAKAQAQVYVTQLVAFKAESDQLKLQLHAALEASDKRKAEVKGLHRALTSRPCHRPPHQSSRVSFSMTARSIGSHHIPLLALPWVFFHGSPIHREAVFSQSRWSTTCWAWSICSCGRFVSWGTSELSGGSVSFPPSRVDSWGLVRWPWGGL</sequence>
<reference evidence="2 3" key="1">
    <citation type="journal article" date="2019" name="Nat. Ecol. Evol.">
        <title>Megaphylogeny resolves global patterns of mushroom evolution.</title>
        <authorList>
            <person name="Varga T."/>
            <person name="Krizsan K."/>
            <person name="Foldi C."/>
            <person name="Dima B."/>
            <person name="Sanchez-Garcia M."/>
            <person name="Sanchez-Ramirez S."/>
            <person name="Szollosi G.J."/>
            <person name="Szarkandi J.G."/>
            <person name="Papp V."/>
            <person name="Albert L."/>
            <person name="Andreopoulos W."/>
            <person name="Angelini C."/>
            <person name="Antonin V."/>
            <person name="Barry K.W."/>
            <person name="Bougher N.L."/>
            <person name="Buchanan P."/>
            <person name="Buyck B."/>
            <person name="Bense V."/>
            <person name="Catcheside P."/>
            <person name="Chovatia M."/>
            <person name="Cooper J."/>
            <person name="Damon W."/>
            <person name="Desjardin D."/>
            <person name="Finy P."/>
            <person name="Geml J."/>
            <person name="Haridas S."/>
            <person name="Hughes K."/>
            <person name="Justo A."/>
            <person name="Karasinski D."/>
            <person name="Kautmanova I."/>
            <person name="Kiss B."/>
            <person name="Kocsube S."/>
            <person name="Kotiranta H."/>
            <person name="LaButti K.M."/>
            <person name="Lechner B.E."/>
            <person name="Liimatainen K."/>
            <person name="Lipzen A."/>
            <person name="Lukacs Z."/>
            <person name="Mihaltcheva S."/>
            <person name="Morgado L.N."/>
            <person name="Niskanen T."/>
            <person name="Noordeloos M.E."/>
            <person name="Ohm R.A."/>
            <person name="Ortiz-Santana B."/>
            <person name="Ovrebo C."/>
            <person name="Racz N."/>
            <person name="Riley R."/>
            <person name="Savchenko A."/>
            <person name="Shiryaev A."/>
            <person name="Soop K."/>
            <person name="Spirin V."/>
            <person name="Szebenyi C."/>
            <person name="Tomsovsky M."/>
            <person name="Tulloss R.E."/>
            <person name="Uehling J."/>
            <person name="Grigoriev I.V."/>
            <person name="Vagvolgyi C."/>
            <person name="Papp T."/>
            <person name="Martin F.M."/>
            <person name="Miettinen O."/>
            <person name="Hibbett D.S."/>
            <person name="Nagy L.G."/>
        </authorList>
    </citation>
    <scope>NUCLEOTIDE SEQUENCE [LARGE SCALE GENOMIC DNA]</scope>
    <source>
        <strain evidence="2 3">FP101781</strain>
    </source>
</reference>
<evidence type="ECO:0000313" key="2">
    <source>
        <dbReference type="EMBL" id="TEB37796.1"/>
    </source>
</evidence>
<evidence type="ECO:0000256" key="1">
    <source>
        <dbReference type="SAM" id="Coils"/>
    </source>
</evidence>
<feature type="coiled-coil region" evidence="1">
    <location>
        <begin position="100"/>
        <end position="129"/>
    </location>
</feature>
<comment type="caution">
    <text evidence="2">The sequence shown here is derived from an EMBL/GenBank/DDBJ whole genome shotgun (WGS) entry which is preliminary data.</text>
</comment>
<accession>A0A4Y7TUE4</accession>
<gene>
    <name evidence="2" type="ORF">FA13DRAFT_708192</name>
</gene>
<keyword evidence="1" id="KW-0175">Coiled coil</keyword>
<organism evidence="2 3">
    <name type="scientific">Coprinellus micaceus</name>
    <name type="common">Glistening ink-cap mushroom</name>
    <name type="synonym">Coprinus micaceus</name>
    <dbReference type="NCBI Taxonomy" id="71717"/>
    <lineage>
        <taxon>Eukaryota</taxon>
        <taxon>Fungi</taxon>
        <taxon>Dikarya</taxon>
        <taxon>Basidiomycota</taxon>
        <taxon>Agaricomycotina</taxon>
        <taxon>Agaricomycetes</taxon>
        <taxon>Agaricomycetidae</taxon>
        <taxon>Agaricales</taxon>
        <taxon>Agaricineae</taxon>
        <taxon>Psathyrellaceae</taxon>
        <taxon>Coprinellus</taxon>
    </lineage>
</organism>
<dbReference type="AlphaFoldDB" id="A0A4Y7TUE4"/>
<keyword evidence="3" id="KW-1185">Reference proteome</keyword>
<proteinExistence type="predicted"/>
<dbReference type="Proteomes" id="UP000298030">
    <property type="component" value="Unassembled WGS sequence"/>
</dbReference>
<protein>
    <submittedName>
        <fullName evidence="2">Uncharacterized protein</fullName>
    </submittedName>
</protein>
<name>A0A4Y7TUE4_COPMI</name>
<dbReference type="EMBL" id="QPFP01000003">
    <property type="protein sequence ID" value="TEB37796.1"/>
    <property type="molecule type" value="Genomic_DNA"/>
</dbReference>
<evidence type="ECO:0000313" key="3">
    <source>
        <dbReference type="Proteomes" id="UP000298030"/>
    </source>
</evidence>